<accession>A0ABZ2CD81</accession>
<dbReference type="Pfam" id="PF01522">
    <property type="entry name" value="Polysacc_deac_1"/>
    <property type="match status" value="1"/>
</dbReference>
<feature type="domain" description="NodB homology" evidence="2">
    <location>
        <begin position="78"/>
        <end position="246"/>
    </location>
</feature>
<gene>
    <name evidence="3" type="ORF">R4Z09_01185</name>
</gene>
<dbReference type="SUPFAM" id="SSF88713">
    <property type="entry name" value="Glycoside hydrolase/deacetylase"/>
    <property type="match status" value="1"/>
</dbReference>
<dbReference type="PROSITE" id="PS51677">
    <property type="entry name" value="NODB"/>
    <property type="match status" value="1"/>
</dbReference>
<organism evidence="3 4">
    <name type="scientific">Niallia oryzisoli</name>
    <dbReference type="NCBI Taxonomy" id="1737571"/>
    <lineage>
        <taxon>Bacteria</taxon>
        <taxon>Bacillati</taxon>
        <taxon>Bacillota</taxon>
        <taxon>Bacilli</taxon>
        <taxon>Bacillales</taxon>
        <taxon>Bacillaceae</taxon>
        <taxon>Niallia</taxon>
    </lineage>
</organism>
<dbReference type="InterPro" id="IPR011330">
    <property type="entry name" value="Glyco_hydro/deAcase_b/a-brl"/>
</dbReference>
<keyword evidence="1" id="KW-0732">Signal</keyword>
<name>A0ABZ2CD81_9BACI</name>
<dbReference type="Gene3D" id="3.20.20.370">
    <property type="entry name" value="Glycoside hydrolase/deacetylase"/>
    <property type="match status" value="1"/>
</dbReference>
<dbReference type="Proteomes" id="UP001357223">
    <property type="component" value="Chromosome"/>
</dbReference>
<dbReference type="InterPro" id="IPR051398">
    <property type="entry name" value="Polysacch_Deacetylase"/>
</dbReference>
<dbReference type="CDD" id="cd10966">
    <property type="entry name" value="CE4_yadE_5s"/>
    <property type="match status" value="1"/>
</dbReference>
<dbReference type="PANTHER" id="PTHR34216">
    <property type="match status" value="1"/>
</dbReference>
<proteinExistence type="predicted"/>
<dbReference type="InterPro" id="IPR002509">
    <property type="entry name" value="NODB_dom"/>
</dbReference>
<sequence>MSFSVLMYHEIRKEQEFNPEKPSHIDVKQNYDDILPSPLFVTLEHFEEQMAYLHEQNYQTLTLAETKDYYRGKTISEKSVLLTFDDCFQSVKEYAYPILKTYGFRATAFVVTSWLQDTAKEFNPKESVCMTKNDLADLSDVFEYANHTHSFHQRSNAETSKMMEASDEEFSLDLDTCNEFVGVKDVFAYPFGLFNERNVSLLRKKGFTLAFTTETGKNDRQTDPLLLKRNAIPYFINLDTFKKIVQ</sequence>
<evidence type="ECO:0000256" key="1">
    <source>
        <dbReference type="ARBA" id="ARBA00022729"/>
    </source>
</evidence>
<reference evidence="3 4" key="1">
    <citation type="submission" date="2023-10" db="EMBL/GenBank/DDBJ databases">
        <title>Niallia locisalis sp.nov. isolated from a salt pond sample.</title>
        <authorList>
            <person name="Li X.-J."/>
            <person name="Dong L."/>
        </authorList>
    </citation>
    <scope>NUCLEOTIDE SEQUENCE [LARGE SCALE GENOMIC DNA]</scope>
    <source>
        <strain evidence="3 4">DSM 29761</strain>
    </source>
</reference>
<dbReference type="RefSeq" id="WP_338450601.1">
    <property type="nucleotide sequence ID" value="NZ_CP137640.1"/>
</dbReference>
<keyword evidence="4" id="KW-1185">Reference proteome</keyword>
<evidence type="ECO:0000313" key="4">
    <source>
        <dbReference type="Proteomes" id="UP001357223"/>
    </source>
</evidence>
<evidence type="ECO:0000259" key="2">
    <source>
        <dbReference type="PROSITE" id="PS51677"/>
    </source>
</evidence>
<protein>
    <submittedName>
        <fullName evidence="3">Polysaccharide deacetylase family protein</fullName>
    </submittedName>
</protein>
<dbReference type="PANTHER" id="PTHR34216:SF13">
    <property type="entry name" value="XYLANASE_CHITIN DEACETYLASE"/>
    <property type="match status" value="1"/>
</dbReference>
<dbReference type="EMBL" id="CP137640">
    <property type="protein sequence ID" value="WVX81690.1"/>
    <property type="molecule type" value="Genomic_DNA"/>
</dbReference>
<evidence type="ECO:0000313" key="3">
    <source>
        <dbReference type="EMBL" id="WVX81690.1"/>
    </source>
</evidence>